<feature type="coiled-coil region" evidence="1">
    <location>
        <begin position="181"/>
        <end position="216"/>
    </location>
</feature>
<evidence type="ECO:0000313" key="2">
    <source>
        <dbReference type="EMBL" id="EMR68022.1"/>
    </source>
</evidence>
<dbReference type="EMBL" id="KB706316">
    <property type="protein sequence ID" value="EMR68022.1"/>
    <property type="molecule type" value="Genomic_DNA"/>
</dbReference>
<reference evidence="3" key="1">
    <citation type="journal article" date="2013" name="Genome Announc.">
        <title>Draft genome sequence of the grapevine dieback fungus Eutypa lata UCR-EL1.</title>
        <authorList>
            <person name="Blanco-Ulate B."/>
            <person name="Rolshausen P.E."/>
            <person name="Cantu D."/>
        </authorList>
    </citation>
    <scope>NUCLEOTIDE SEQUENCE [LARGE SCALE GENOMIC DNA]</scope>
    <source>
        <strain evidence="3">UCR-EL1</strain>
    </source>
</reference>
<accession>M7SUT2</accession>
<evidence type="ECO:0000313" key="3">
    <source>
        <dbReference type="Proteomes" id="UP000012174"/>
    </source>
</evidence>
<dbReference type="eggNOG" id="KOG1812">
    <property type="taxonomic scope" value="Eukaryota"/>
</dbReference>
<gene>
    <name evidence="2" type="ORF">UCREL1_4966</name>
</gene>
<keyword evidence="3" id="KW-1185">Reference proteome</keyword>
<proteinExistence type="predicted"/>
<dbReference type="OMA" id="MMDSTEY"/>
<protein>
    <submittedName>
        <fullName evidence="2">Putative ibr domain-containing protein</fullName>
    </submittedName>
</protein>
<dbReference type="HOGENOM" id="CLU_025203_0_0_1"/>
<dbReference type="OrthoDB" id="9977870at2759"/>
<dbReference type="Proteomes" id="UP000012174">
    <property type="component" value="Unassembled WGS sequence"/>
</dbReference>
<evidence type="ECO:0000256" key="1">
    <source>
        <dbReference type="SAM" id="Coils"/>
    </source>
</evidence>
<feature type="coiled-coil region" evidence="1">
    <location>
        <begin position="5"/>
        <end position="37"/>
    </location>
</feature>
<organism evidence="2 3">
    <name type="scientific">Eutypa lata (strain UCR-EL1)</name>
    <name type="common">Grapevine dieback disease fungus</name>
    <name type="synonym">Eutypa armeniacae</name>
    <dbReference type="NCBI Taxonomy" id="1287681"/>
    <lineage>
        <taxon>Eukaryota</taxon>
        <taxon>Fungi</taxon>
        <taxon>Dikarya</taxon>
        <taxon>Ascomycota</taxon>
        <taxon>Pezizomycotina</taxon>
        <taxon>Sordariomycetes</taxon>
        <taxon>Xylariomycetidae</taxon>
        <taxon>Xylariales</taxon>
        <taxon>Diatrypaceae</taxon>
        <taxon>Eutypa</taxon>
    </lineage>
</organism>
<name>M7SUT2_EUTLA</name>
<dbReference type="KEGG" id="ela:UCREL1_4966"/>
<dbReference type="AlphaFoldDB" id="M7SUT2"/>
<keyword evidence="1" id="KW-0175">Coiled coil</keyword>
<sequence length="294" mass="34793">MERRRRDEEARIAVLEAEEAAKQEQAARDAAEIIEAERRTQKSEKFQLLHLEQVKEMERFFVFEHKSKWMMCTRHAQQKLALVEKQSATIEKMRDRHAKTAADLEDRQVVKEMELRATLEQSEKNVGIRLKHMEAYCLGPQTGEDMPSRTVTERDLLALDQQYAVKKNMKQLHQAKINVMRDGQAKALEELQERQEDEMERATKKIRNEVEHLESRFSDEEDILAATFSQRKEQLTKQWKLRIEILRKQLENETRLKHALLDPPPWPEEMMDSTEYSPLSMDERAGFGINFNWT</sequence>